<protein>
    <submittedName>
        <fullName evidence="3">Uncharacterized protein</fullName>
    </submittedName>
</protein>
<feature type="coiled-coil region" evidence="1">
    <location>
        <begin position="377"/>
        <end position="435"/>
    </location>
</feature>
<reference evidence="3" key="1">
    <citation type="submission" date="2023-08" db="EMBL/GenBank/DDBJ databases">
        <title>Pelteobagrus vachellii genome.</title>
        <authorList>
            <person name="Liu H."/>
        </authorList>
    </citation>
    <scope>NUCLEOTIDE SEQUENCE</scope>
    <source>
        <strain evidence="3">PRFRI_2022a</strain>
        <tissue evidence="3">Muscle</tissue>
    </source>
</reference>
<dbReference type="EMBL" id="JAVHJS010000014">
    <property type="protein sequence ID" value="KAK2836731.1"/>
    <property type="molecule type" value="Genomic_DNA"/>
</dbReference>
<feature type="compositionally biased region" description="Basic and acidic residues" evidence="2">
    <location>
        <begin position="41"/>
        <end position="54"/>
    </location>
</feature>
<name>A0AA88MEX0_TACVA</name>
<organism evidence="3 4">
    <name type="scientific">Tachysurus vachellii</name>
    <name type="common">Darkbarbel catfish</name>
    <name type="synonym">Pelteobagrus vachellii</name>
    <dbReference type="NCBI Taxonomy" id="175792"/>
    <lineage>
        <taxon>Eukaryota</taxon>
        <taxon>Metazoa</taxon>
        <taxon>Chordata</taxon>
        <taxon>Craniata</taxon>
        <taxon>Vertebrata</taxon>
        <taxon>Euteleostomi</taxon>
        <taxon>Actinopterygii</taxon>
        <taxon>Neopterygii</taxon>
        <taxon>Teleostei</taxon>
        <taxon>Ostariophysi</taxon>
        <taxon>Siluriformes</taxon>
        <taxon>Bagridae</taxon>
        <taxon>Tachysurus</taxon>
    </lineage>
</organism>
<accession>A0AA88MEX0</accession>
<evidence type="ECO:0000256" key="2">
    <source>
        <dbReference type="SAM" id="MobiDB-lite"/>
    </source>
</evidence>
<sequence>MQSEWVVIPGARLLCRRFSKCFNPSSVGECLSVGARGVLERRVPRPPRGREPDGPGRSYSGPVFSRPPGLGARAPWRTSAGGRVGAAREVWRGQAAPSARHEPRDPKAPGPRGRGSPGLTGAGTAANPPGHPGDEALRPAGPGRPYSGPGLSRPPGLGAGAPWPTSAGARVGAAREVWRGQAAPSARHAPREPRAPGPRRRGSPVRTGAGSVANAPRHPGDEALRHEFWTRRNPPEDDRGGSGTQPGRTRALASATRASLPRSGCHKACGWLPERCRRVSGGVWKWENGKVPTWDQVKPPECDRGCSGTHSGRTRALSSATRASLPRSGCHKACRWYPERCRRVIGGGELTYPPELRGSPRELSLCPGTVHTCRAELHGQRRRVDEWKKKKKKKKKNVFFLHGSPRELSLCPGTVHTYRAELHGQRRRVDEWEKKIKIFFPPLKPSRALPLPRDGAHMPGRAPWPAPPCG</sequence>
<dbReference type="AlphaFoldDB" id="A0AA88MEX0"/>
<proteinExistence type="predicted"/>
<feature type="compositionally biased region" description="Gly residues" evidence="2">
    <location>
        <begin position="112"/>
        <end position="121"/>
    </location>
</feature>
<keyword evidence="1" id="KW-0175">Coiled coil</keyword>
<dbReference type="Proteomes" id="UP001187315">
    <property type="component" value="Unassembled WGS sequence"/>
</dbReference>
<feature type="compositionally biased region" description="Basic and acidic residues" evidence="2">
    <location>
        <begin position="218"/>
        <end position="240"/>
    </location>
</feature>
<feature type="compositionally biased region" description="Low complexity" evidence="2">
    <location>
        <begin position="248"/>
        <end position="257"/>
    </location>
</feature>
<feature type="region of interest" description="Disordered" evidence="2">
    <location>
        <begin position="449"/>
        <end position="470"/>
    </location>
</feature>
<evidence type="ECO:0000313" key="3">
    <source>
        <dbReference type="EMBL" id="KAK2836731.1"/>
    </source>
</evidence>
<feature type="compositionally biased region" description="Low complexity" evidence="2">
    <location>
        <begin position="141"/>
        <end position="162"/>
    </location>
</feature>
<keyword evidence="4" id="KW-1185">Reference proteome</keyword>
<gene>
    <name evidence="3" type="ORF">Q7C36_014600</name>
</gene>
<evidence type="ECO:0000313" key="4">
    <source>
        <dbReference type="Proteomes" id="UP001187315"/>
    </source>
</evidence>
<evidence type="ECO:0000256" key="1">
    <source>
        <dbReference type="SAM" id="Coils"/>
    </source>
</evidence>
<feature type="region of interest" description="Disordered" evidence="2">
    <location>
        <begin position="41"/>
        <end position="257"/>
    </location>
</feature>
<comment type="caution">
    <text evidence="3">The sequence shown here is derived from an EMBL/GenBank/DDBJ whole genome shotgun (WGS) entry which is preliminary data.</text>
</comment>